<evidence type="ECO:0000313" key="3">
    <source>
        <dbReference type="Proteomes" id="UP001500359"/>
    </source>
</evidence>
<protein>
    <submittedName>
        <fullName evidence="2">Uncharacterized protein</fullName>
    </submittedName>
</protein>
<feature type="transmembrane region" description="Helical" evidence="1">
    <location>
        <begin position="75"/>
        <end position="94"/>
    </location>
</feature>
<keyword evidence="1" id="KW-1133">Transmembrane helix</keyword>
<gene>
    <name evidence="2" type="ORF">GCM10009114_07050</name>
</gene>
<keyword evidence="1" id="KW-0472">Membrane</keyword>
<dbReference type="Proteomes" id="UP001500359">
    <property type="component" value="Unassembled WGS sequence"/>
</dbReference>
<dbReference type="RefSeq" id="WP_343856576.1">
    <property type="nucleotide sequence ID" value="NZ_BAAAFD010000002.1"/>
</dbReference>
<keyword evidence="1" id="KW-0812">Transmembrane</keyword>
<comment type="caution">
    <text evidence="2">The sequence shown here is derived from an EMBL/GenBank/DDBJ whole genome shotgun (WGS) entry which is preliminary data.</text>
</comment>
<feature type="transmembrane region" description="Helical" evidence="1">
    <location>
        <begin position="7"/>
        <end position="27"/>
    </location>
</feature>
<name>A0ABN1LDL3_9ALTE</name>
<feature type="transmembrane region" description="Helical" evidence="1">
    <location>
        <begin position="39"/>
        <end position="63"/>
    </location>
</feature>
<accession>A0ABN1LDL3</accession>
<keyword evidence="3" id="KW-1185">Reference proteome</keyword>
<dbReference type="EMBL" id="BAAAFD010000002">
    <property type="protein sequence ID" value="GAA0853701.1"/>
    <property type="molecule type" value="Genomic_DNA"/>
</dbReference>
<reference evidence="2 3" key="1">
    <citation type="journal article" date="2019" name="Int. J. Syst. Evol. Microbiol.">
        <title>The Global Catalogue of Microorganisms (GCM) 10K type strain sequencing project: providing services to taxonomists for standard genome sequencing and annotation.</title>
        <authorList>
            <consortium name="The Broad Institute Genomics Platform"/>
            <consortium name="The Broad Institute Genome Sequencing Center for Infectious Disease"/>
            <person name="Wu L."/>
            <person name="Ma J."/>
        </authorList>
    </citation>
    <scope>NUCLEOTIDE SEQUENCE [LARGE SCALE GENOMIC DNA]</scope>
    <source>
        <strain evidence="2 3">JCM 15896</strain>
    </source>
</reference>
<sequence length="128" mass="14470">MSEAFRIWFKFEICLFSVPVVLVPAIMTQVEGDGAPVEVKLFAASLFIACVLVFYSVFKLMSYVFGDKPATHSKLILAFIVYWAVNWLAAFFYSNQIDSLIIQVLTFGPILVLGHLLFIGRSYFRNAT</sequence>
<evidence type="ECO:0000256" key="1">
    <source>
        <dbReference type="SAM" id="Phobius"/>
    </source>
</evidence>
<organism evidence="2 3">
    <name type="scientific">Aliiglaciecola litoralis</name>
    <dbReference type="NCBI Taxonomy" id="582857"/>
    <lineage>
        <taxon>Bacteria</taxon>
        <taxon>Pseudomonadati</taxon>
        <taxon>Pseudomonadota</taxon>
        <taxon>Gammaproteobacteria</taxon>
        <taxon>Alteromonadales</taxon>
        <taxon>Alteromonadaceae</taxon>
        <taxon>Aliiglaciecola</taxon>
    </lineage>
</organism>
<feature type="transmembrane region" description="Helical" evidence="1">
    <location>
        <begin position="100"/>
        <end position="119"/>
    </location>
</feature>
<evidence type="ECO:0000313" key="2">
    <source>
        <dbReference type="EMBL" id="GAA0853701.1"/>
    </source>
</evidence>
<proteinExistence type="predicted"/>